<keyword evidence="3" id="KW-1185">Reference proteome</keyword>
<reference evidence="2 3" key="1">
    <citation type="submission" date="2024-09" db="EMBL/GenBank/DDBJ databases">
        <authorList>
            <person name="Sun Q."/>
            <person name="Mori K."/>
        </authorList>
    </citation>
    <scope>NUCLEOTIDE SEQUENCE [LARGE SCALE GENOMIC DNA]</scope>
    <source>
        <strain evidence="2 3">CCM 7228</strain>
    </source>
</reference>
<dbReference type="Pfam" id="PF13158">
    <property type="entry name" value="DUF3993"/>
    <property type="match status" value="1"/>
</dbReference>
<evidence type="ECO:0000313" key="3">
    <source>
        <dbReference type="Proteomes" id="UP001589854"/>
    </source>
</evidence>
<accession>A0ABV6GAK5</accession>
<dbReference type="RefSeq" id="WP_378930958.1">
    <property type="nucleotide sequence ID" value="NZ_JBHLVO010000002.1"/>
</dbReference>
<proteinExistence type="predicted"/>
<evidence type="ECO:0000313" key="2">
    <source>
        <dbReference type="EMBL" id="MFC0270712.1"/>
    </source>
</evidence>
<sequence>MKQWKLISSHIIILLIFFGLSNEISAAEVKKPSDEETFALLQDAFDVQVSLTEKERTLDDISTILSQYFSESLIVKYVDANVHEFEGGYIAYATDFPQHTIPFFDYNEYTKVIYSEDMITVYQFFKGSSEGPVTYDDHYQVVNLKLFDGHWKIDSIHEAKTEPEKGTVEPEKNEKESTVQEKDSASIKDEHLVATKSAETIAFTPLQSSINAISFNGAKDVHFLLKTFSPFYFTTQKLLGGH</sequence>
<comment type="caution">
    <text evidence="2">The sequence shown here is derived from an EMBL/GenBank/DDBJ whole genome shotgun (WGS) entry which is preliminary data.</text>
</comment>
<dbReference type="InterPro" id="IPR025056">
    <property type="entry name" value="DUF3993"/>
</dbReference>
<protein>
    <submittedName>
        <fullName evidence="2">DUF3993 domain-containing protein</fullName>
    </submittedName>
</protein>
<dbReference type="Proteomes" id="UP001589854">
    <property type="component" value="Unassembled WGS sequence"/>
</dbReference>
<dbReference type="EMBL" id="JBHLVO010000002">
    <property type="protein sequence ID" value="MFC0270712.1"/>
    <property type="molecule type" value="Genomic_DNA"/>
</dbReference>
<organism evidence="2 3">
    <name type="scientific">Metabacillus herbersteinensis</name>
    <dbReference type="NCBI Taxonomy" id="283816"/>
    <lineage>
        <taxon>Bacteria</taxon>
        <taxon>Bacillati</taxon>
        <taxon>Bacillota</taxon>
        <taxon>Bacilli</taxon>
        <taxon>Bacillales</taxon>
        <taxon>Bacillaceae</taxon>
        <taxon>Metabacillus</taxon>
    </lineage>
</organism>
<gene>
    <name evidence="2" type="ORF">ACFFIX_04510</name>
</gene>
<name>A0ABV6GAK5_9BACI</name>
<evidence type="ECO:0000256" key="1">
    <source>
        <dbReference type="SAM" id="MobiDB-lite"/>
    </source>
</evidence>
<feature type="region of interest" description="Disordered" evidence="1">
    <location>
        <begin position="159"/>
        <end position="185"/>
    </location>
</feature>